<feature type="compositionally biased region" description="Low complexity" evidence="1">
    <location>
        <begin position="34"/>
        <end position="45"/>
    </location>
</feature>
<proteinExistence type="predicted"/>
<protein>
    <submittedName>
        <fullName evidence="2">Uncharacterized protein</fullName>
    </submittedName>
</protein>
<reference evidence="2" key="1">
    <citation type="submission" date="2019-09" db="EMBL/GenBank/DDBJ databases">
        <title>Draft genome information of white flower Hibiscus syriacus.</title>
        <authorList>
            <person name="Kim Y.-M."/>
        </authorList>
    </citation>
    <scope>NUCLEOTIDE SEQUENCE [LARGE SCALE GENOMIC DNA]</scope>
    <source>
        <strain evidence="2">YM2019G1</strain>
    </source>
</reference>
<keyword evidence="3" id="KW-1185">Reference proteome</keyword>
<organism evidence="2 3">
    <name type="scientific">Hibiscus syriacus</name>
    <name type="common">Rose of Sharon</name>
    <dbReference type="NCBI Taxonomy" id="106335"/>
    <lineage>
        <taxon>Eukaryota</taxon>
        <taxon>Viridiplantae</taxon>
        <taxon>Streptophyta</taxon>
        <taxon>Embryophyta</taxon>
        <taxon>Tracheophyta</taxon>
        <taxon>Spermatophyta</taxon>
        <taxon>Magnoliopsida</taxon>
        <taxon>eudicotyledons</taxon>
        <taxon>Gunneridae</taxon>
        <taxon>Pentapetalae</taxon>
        <taxon>rosids</taxon>
        <taxon>malvids</taxon>
        <taxon>Malvales</taxon>
        <taxon>Malvaceae</taxon>
        <taxon>Malvoideae</taxon>
        <taxon>Hibiscus</taxon>
    </lineage>
</organism>
<dbReference type="Proteomes" id="UP000436088">
    <property type="component" value="Unassembled WGS sequence"/>
</dbReference>
<name>A0A6A2YY13_HIBSY</name>
<evidence type="ECO:0000313" key="2">
    <source>
        <dbReference type="EMBL" id="KAE8683875.1"/>
    </source>
</evidence>
<evidence type="ECO:0000313" key="3">
    <source>
        <dbReference type="Proteomes" id="UP000436088"/>
    </source>
</evidence>
<sequence length="160" mass="17625">MVLYLRTVGDGHPTRSRQKPHSAQLLRRGVSTCPPRSSSRSPSISKTDDTIILRSVEPATAINVDEGSDTPASASRSPTIKRSSSNRFRQFSQELKAEAVAKARQFSQELKAELRKLSCGHGHTSQTVNGFDSALAARALRKQRAQLDRTRSGLQKHFVD</sequence>
<feature type="region of interest" description="Disordered" evidence="1">
    <location>
        <begin position="6"/>
        <end position="88"/>
    </location>
</feature>
<evidence type="ECO:0000256" key="1">
    <source>
        <dbReference type="SAM" id="MobiDB-lite"/>
    </source>
</evidence>
<feature type="compositionally biased region" description="Polar residues" evidence="1">
    <location>
        <begin position="70"/>
        <end position="81"/>
    </location>
</feature>
<dbReference type="AlphaFoldDB" id="A0A6A2YY13"/>
<gene>
    <name evidence="2" type="ORF">F3Y22_tig00111166pilonHSYRG00227</name>
</gene>
<accession>A0A6A2YY13</accession>
<comment type="caution">
    <text evidence="2">The sequence shown here is derived from an EMBL/GenBank/DDBJ whole genome shotgun (WGS) entry which is preliminary data.</text>
</comment>
<dbReference type="EMBL" id="VEPZ02001257">
    <property type="protein sequence ID" value="KAE8683875.1"/>
    <property type="molecule type" value="Genomic_DNA"/>
</dbReference>